<sequence>MVREWSDECVIYYTEDYKLDNNYHYITCGSNHQKYGFNLGDWFNTLLYHLSINIDNRYNINCIICIDESCLTLAKLFYMAFEKVHYVLVTKSQEKLSHLIQHNTHVMHKNNILLGFLLEEENISKENDWCNAYIKIFVDNNWHDIHYPVHTILKLCNENTLQKQGRTRRIRLSIGLRKLQQAKDLLIKTFISYDVYNINDTMCIYPDRSDNNQSLLNYPVLNTYCEESRRKNKNILIHFKTSLIDNSEYINDRLNTECCIQNKDIIKVSHFSLDELLIFSNNKDNTLIMSRSGLCEIMYWLNVKCSIHCIFPPNFAFFFYDARNPDRDTYEKLESTNITTQLKEILL</sequence>
<proteinExistence type="predicted"/>
<name>A0A6C0IJP2_9ZZZZ</name>
<organism evidence="1">
    <name type="scientific">viral metagenome</name>
    <dbReference type="NCBI Taxonomy" id="1070528"/>
    <lineage>
        <taxon>unclassified sequences</taxon>
        <taxon>metagenomes</taxon>
        <taxon>organismal metagenomes</taxon>
    </lineage>
</organism>
<dbReference type="EMBL" id="MN740207">
    <property type="protein sequence ID" value="QHT93404.1"/>
    <property type="molecule type" value="Genomic_DNA"/>
</dbReference>
<dbReference type="AlphaFoldDB" id="A0A6C0IJP2"/>
<accession>A0A6C0IJP2</accession>
<protein>
    <submittedName>
        <fullName evidence="1">Uncharacterized protein</fullName>
    </submittedName>
</protein>
<evidence type="ECO:0000313" key="1">
    <source>
        <dbReference type="EMBL" id="QHT93404.1"/>
    </source>
</evidence>
<reference evidence="1" key="1">
    <citation type="journal article" date="2020" name="Nature">
        <title>Giant virus diversity and host interactions through global metagenomics.</title>
        <authorList>
            <person name="Schulz F."/>
            <person name="Roux S."/>
            <person name="Paez-Espino D."/>
            <person name="Jungbluth S."/>
            <person name="Walsh D.A."/>
            <person name="Denef V.J."/>
            <person name="McMahon K.D."/>
            <person name="Konstantinidis K.T."/>
            <person name="Eloe-Fadrosh E.A."/>
            <person name="Kyrpides N.C."/>
            <person name="Woyke T."/>
        </authorList>
    </citation>
    <scope>NUCLEOTIDE SEQUENCE</scope>
    <source>
        <strain evidence="1">GVMAG-M-3300024252-29</strain>
    </source>
</reference>